<accession>A0A4C1U340</accession>
<evidence type="ECO:0000313" key="1">
    <source>
        <dbReference type="EMBL" id="GBP20527.1"/>
    </source>
</evidence>
<proteinExistence type="predicted"/>
<name>A0A4C1U340_EUMVA</name>
<protein>
    <submittedName>
        <fullName evidence="1">Uncharacterized protein</fullName>
    </submittedName>
</protein>
<keyword evidence="2" id="KW-1185">Reference proteome</keyword>
<evidence type="ECO:0000313" key="2">
    <source>
        <dbReference type="Proteomes" id="UP000299102"/>
    </source>
</evidence>
<comment type="caution">
    <text evidence="1">The sequence shown here is derived from an EMBL/GenBank/DDBJ whole genome shotgun (WGS) entry which is preliminary data.</text>
</comment>
<dbReference type="Proteomes" id="UP000299102">
    <property type="component" value="Unassembled WGS sequence"/>
</dbReference>
<sequence>MNESCPLNTRGPCDRQGFHPRWNSSTVNSIDLKLCISDVLMMDHVFLHHRTTQSREANLLANLQTVDCHRRPWTFVYLTGIELMEVDHGRLGRNSQSPDEMICSEVDHNMTLPQRGEFNAYRPSMISAPVAGG</sequence>
<dbReference type="EMBL" id="BGZK01000119">
    <property type="protein sequence ID" value="GBP20527.1"/>
    <property type="molecule type" value="Genomic_DNA"/>
</dbReference>
<organism evidence="1 2">
    <name type="scientific">Eumeta variegata</name>
    <name type="common">Bagworm moth</name>
    <name type="synonym">Eumeta japonica</name>
    <dbReference type="NCBI Taxonomy" id="151549"/>
    <lineage>
        <taxon>Eukaryota</taxon>
        <taxon>Metazoa</taxon>
        <taxon>Ecdysozoa</taxon>
        <taxon>Arthropoda</taxon>
        <taxon>Hexapoda</taxon>
        <taxon>Insecta</taxon>
        <taxon>Pterygota</taxon>
        <taxon>Neoptera</taxon>
        <taxon>Endopterygota</taxon>
        <taxon>Lepidoptera</taxon>
        <taxon>Glossata</taxon>
        <taxon>Ditrysia</taxon>
        <taxon>Tineoidea</taxon>
        <taxon>Psychidae</taxon>
        <taxon>Oiketicinae</taxon>
        <taxon>Eumeta</taxon>
    </lineage>
</organism>
<dbReference type="AlphaFoldDB" id="A0A4C1U340"/>
<reference evidence="1 2" key="1">
    <citation type="journal article" date="2019" name="Commun. Biol.">
        <title>The bagworm genome reveals a unique fibroin gene that provides high tensile strength.</title>
        <authorList>
            <person name="Kono N."/>
            <person name="Nakamura H."/>
            <person name="Ohtoshi R."/>
            <person name="Tomita M."/>
            <person name="Numata K."/>
            <person name="Arakawa K."/>
        </authorList>
    </citation>
    <scope>NUCLEOTIDE SEQUENCE [LARGE SCALE GENOMIC DNA]</scope>
</reference>
<gene>
    <name evidence="1" type="ORF">EVAR_78904_1</name>
</gene>